<dbReference type="SMART" id="SM00175">
    <property type="entry name" value="RAB"/>
    <property type="match status" value="1"/>
</dbReference>
<dbReference type="SMART" id="SM00173">
    <property type="entry name" value="RAS"/>
    <property type="match status" value="1"/>
</dbReference>
<keyword evidence="7" id="KW-0342">GTP-binding</keyword>
<dbReference type="GO" id="GO:0003924">
    <property type="term" value="F:GTPase activity"/>
    <property type="evidence" value="ECO:0007669"/>
    <property type="project" value="InterPro"/>
</dbReference>
<proteinExistence type="inferred from homology"/>
<dbReference type="GO" id="GO:0005525">
    <property type="term" value="F:GTP binding"/>
    <property type="evidence" value="ECO:0007669"/>
    <property type="project" value="UniProtKB-KW"/>
</dbReference>
<dbReference type="PANTHER" id="PTHR47979">
    <property type="entry name" value="DRAB11-RELATED"/>
    <property type="match status" value="1"/>
</dbReference>
<dbReference type="EMBL" id="JAZGQO010000015">
    <property type="protein sequence ID" value="KAK6168609.1"/>
    <property type="molecule type" value="Genomic_DNA"/>
</dbReference>
<evidence type="ECO:0000256" key="12">
    <source>
        <dbReference type="ARBA" id="ARBA00025701"/>
    </source>
</evidence>
<dbReference type="SUPFAM" id="SSF52540">
    <property type="entry name" value="P-loop containing nucleoside triphosphate hydrolases"/>
    <property type="match status" value="1"/>
</dbReference>
<organism evidence="13 14">
    <name type="scientific">Patella caerulea</name>
    <name type="common">Rayed Mediterranean limpet</name>
    <dbReference type="NCBI Taxonomy" id="87958"/>
    <lineage>
        <taxon>Eukaryota</taxon>
        <taxon>Metazoa</taxon>
        <taxon>Spiralia</taxon>
        <taxon>Lophotrochozoa</taxon>
        <taxon>Mollusca</taxon>
        <taxon>Gastropoda</taxon>
        <taxon>Patellogastropoda</taxon>
        <taxon>Patelloidea</taxon>
        <taxon>Patellidae</taxon>
        <taxon>Patella</taxon>
    </lineage>
</organism>
<evidence type="ECO:0008006" key="15">
    <source>
        <dbReference type="Google" id="ProtNLM"/>
    </source>
</evidence>
<accession>A0AAN8GH93</accession>
<evidence type="ECO:0000256" key="4">
    <source>
        <dbReference type="ARBA" id="ARBA00022481"/>
    </source>
</evidence>
<evidence type="ECO:0000256" key="7">
    <source>
        <dbReference type="ARBA" id="ARBA00023134"/>
    </source>
</evidence>
<keyword evidence="6" id="KW-0072">Autophagy</keyword>
<dbReference type="FunFam" id="3.40.50.300:FF:000358">
    <property type="entry name" value="RAB39B, member RAS oncogene family"/>
    <property type="match status" value="1"/>
</dbReference>
<protein>
    <recommendedName>
        <fullName evidence="15">Ras-related protein Rab-39B</fullName>
    </recommendedName>
</protein>
<dbReference type="GO" id="GO:0006914">
    <property type="term" value="P:autophagy"/>
    <property type="evidence" value="ECO:0007669"/>
    <property type="project" value="UniProtKB-KW"/>
</dbReference>
<dbReference type="GO" id="GO:0005886">
    <property type="term" value="C:plasma membrane"/>
    <property type="evidence" value="ECO:0007669"/>
    <property type="project" value="UniProtKB-SubCell"/>
</dbReference>
<evidence type="ECO:0000256" key="8">
    <source>
        <dbReference type="ARBA" id="ARBA00023136"/>
    </source>
</evidence>
<dbReference type="SMART" id="SM00176">
    <property type="entry name" value="RAN"/>
    <property type="match status" value="1"/>
</dbReference>
<dbReference type="PRINTS" id="PR00449">
    <property type="entry name" value="RASTRNSFRMNG"/>
</dbReference>
<evidence type="ECO:0000313" key="14">
    <source>
        <dbReference type="Proteomes" id="UP001347796"/>
    </source>
</evidence>
<dbReference type="PROSITE" id="PS51421">
    <property type="entry name" value="RAS"/>
    <property type="match status" value="1"/>
</dbReference>
<evidence type="ECO:0000256" key="5">
    <source>
        <dbReference type="ARBA" id="ARBA00022741"/>
    </source>
</evidence>
<evidence type="ECO:0000256" key="1">
    <source>
        <dbReference type="ARBA" id="ARBA00004342"/>
    </source>
</evidence>
<dbReference type="SMART" id="SM00174">
    <property type="entry name" value="RHO"/>
    <property type="match status" value="1"/>
</dbReference>
<keyword evidence="5" id="KW-0547">Nucleotide-binding</keyword>
<dbReference type="NCBIfam" id="TIGR00231">
    <property type="entry name" value="small_GTP"/>
    <property type="match status" value="1"/>
</dbReference>
<keyword evidence="8" id="KW-0472">Membrane</keyword>
<evidence type="ECO:0000256" key="9">
    <source>
        <dbReference type="ARBA" id="ARBA00023288"/>
    </source>
</evidence>
<sequence>MVEPIFEYQFRLILIGDSTVGKSSLLKYFTDGKFEETCDPTVGVDFYARLIEVKPGIRVKLQLWDTAGQERFRSITRSYYRNSVGVMILYDITKKSSFDNVKEWYAEAKMHIDPHQAVYLIIGHKADQDEARQVPTRDGRRFAEINGLKFVETSAMNGQNVEESFSLIAKDIYHNIEDGKIKIEEGWDGVKYGFARPKETVHLAEGEPESGGCC</sequence>
<name>A0AAN8GH93_PATCE</name>
<evidence type="ECO:0000313" key="13">
    <source>
        <dbReference type="EMBL" id="KAK6168609.1"/>
    </source>
</evidence>
<dbReference type="PROSITE" id="PS51419">
    <property type="entry name" value="RAB"/>
    <property type="match status" value="1"/>
</dbReference>
<evidence type="ECO:0000256" key="10">
    <source>
        <dbReference type="ARBA" id="ARBA00023289"/>
    </source>
</evidence>
<dbReference type="AlphaFoldDB" id="A0AAN8GH93"/>
<dbReference type="InterPro" id="IPR005225">
    <property type="entry name" value="Small_GTP-bd"/>
</dbReference>
<keyword evidence="3" id="KW-1003">Cell membrane</keyword>
<dbReference type="InterPro" id="IPR050209">
    <property type="entry name" value="Rab_GTPases_membrane_traffic"/>
</dbReference>
<keyword evidence="11" id="KW-0968">Cytoplasmic vesicle</keyword>
<keyword evidence="14" id="KW-1185">Reference proteome</keyword>
<dbReference type="InterPro" id="IPR027417">
    <property type="entry name" value="P-loop_NTPase"/>
</dbReference>
<keyword evidence="4" id="KW-0488">Methylation</keyword>
<dbReference type="Pfam" id="PF00071">
    <property type="entry name" value="Ras"/>
    <property type="match status" value="1"/>
</dbReference>
<dbReference type="Gene3D" id="3.40.50.300">
    <property type="entry name" value="P-loop containing nucleotide triphosphate hydrolases"/>
    <property type="match status" value="1"/>
</dbReference>
<comment type="subcellular location">
    <subcellularLocation>
        <location evidence="1">Cell membrane</location>
        <topology evidence="1">Lipid-anchor</topology>
        <orientation evidence="1">Cytoplasmic side</orientation>
    </subcellularLocation>
    <subcellularLocation>
        <location evidence="12">Cytoplasmic vesicle membrane</location>
        <topology evidence="12">Lipid-anchor</topology>
        <orientation evidence="12">Cytoplasmic side</orientation>
    </subcellularLocation>
</comment>
<evidence type="ECO:0000256" key="11">
    <source>
        <dbReference type="ARBA" id="ARBA00023329"/>
    </source>
</evidence>
<dbReference type="InterPro" id="IPR001806">
    <property type="entry name" value="Small_GTPase"/>
</dbReference>
<keyword evidence="9" id="KW-0449">Lipoprotein</keyword>
<evidence type="ECO:0000256" key="2">
    <source>
        <dbReference type="ARBA" id="ARBA00006270"/>
    </source>
</evidence>
<comment type="similarity">
    <text evidence="2">Belongs to the small GTPase superfamily. Rab family.</text>
</comment>
<dbReference type="GO" id="GO:0030659">
    <property type="term" value="C:cytoplasmic vesicle membrane"/>
    <property type="evidence" value="ECO:0007669"/>
    <property type="project" value="UniProtKB-SubCell"/>
</dbReference>
<gene>
    <name evidence="13" type="ORF">SNE40_019806</name>
</gene>
<reference evidence="13 14" key="1">
    <citation type="submission" date="2024-01" db="EMBL/GenBank/DDBJ databases">
        <title>The genome of the rayed Mediterranean limpet Patella caerulea (Linnaeus, 1758).</title>
        <authorList>
            <person name="Anh-Thu Weber A."/>
            <person name="Halstead-Nussloch G."/>
        </authorList>
    </citation>
    <scope>NUCLEOTIDE SEQUENCE [LARGE SCALE GENOMIC DNA]</scope>
    <source>
        <strain evidence="13">AATW-2023a</strain>
        <tissue evidence="13">Whole specimen</tissue>
    </source>
</reference>
<comment type="caution">
    <text evidence="13">The sequence shown here is derived from an EMBL/GenBank/DDBJ whole genome shotgun (WGS) entry which is preliminary data.</text>
</comment>
<keyword evidence="10" id="KW-0636">Prenylation</keyword>
<evidence type="ECO:0000256" key="3">
    <source>
        <dbReference type="ARBA" id="ARBA00022475"/>
    </source>
</evidence>
<dbReference type="Proteomes" id="UP001347796">
    <property type="component" value="Unassembled WGS sequence"/>
</dbReference>
<evidence type="ECO:0000256" key="6">
    <source>
        <dbReference type="ARBA" id="ARBA00023006"/>
    </source>
</evidence>
<dbReference type="PROSITE" id="PS51420">
    <property type="entry name" value="RHO"/>
    <property type="match status" value="1"/>
</dbReference>